<dbReference type="GO" id="GO:0005815">
    <property type="term" value="C:microtubule organizing center"/>
    <property type="evidence" value="ECO:0007669"/>
    <property type="project" value="TreeGrafter"/>
</dbReference>
<protein>
    <submittedName>
        <fullName evidence="2">CCD81 protein</fullName>
    </submittedName>
</protein>
<feature type="non-terminal residue" evidence="2">
    <location>
        <position position="1"/>
    </location>
</feature>
<comment type="caution">
    <text evidence="2">The sequence shown here is derived from an EMBL/GenBank/DDBJ whole genome shotgun (WGS) entry which is preliminary data.</text>
</comment>
<accession>A0A7K5A145</accession>
<dbReference type="PANTHER" id="PTHR14362:SF2">
    <property type="entry name" value="COILED-COIL DOMAIN-CONTAINING PROTEIN 81"/>
    <property type="match status" value="1"/>
</dbReference>
<reference evidence="2 3" key="1">
    <citation type="submission" date="2019-09" db="EMBL/GenBank/DDBJ databases">
        <title>Bird 10,000 Genomes (B10K) Project - Family phase.</title>
        <authorList>
            <person name="Zhang G."/>
        </authorList>
    </citation>
    <scope>NUCLEOTIDE SEQUENCE [LARGE SCALE GENOMIC DNA]</scope>
    <source>
        <strain evidence="2">B10K-DU-017-25</strain>
        <tissue evidence="2">Mixed tissue sample</tissue>
    </source>
</reference>
<name>A0A7K5A145_9AVES</name>
<gene>
    <name evidence="2" type="primary">Ccdc81</name>
    <name evidence="2" type="ORF">CENUNI_R15270</name>
</gene>
<organism evidence="2 3">
    <name type="scientific">Centropus unirufus</name>
    <dbReference type="NCBI Taxonomy" id="1118519"/>
    <lineage>
        <taxon>Eukaryota</taxon>
        <taxon>Metazoa</taxon>
        <taxon>Chordata</taxon>
        <taxon>Craniata</taxon>
        <taxon>Vertebrata</taxon>
        <taxon>Euteleostomi</taxon>
        <taxon>Archelosauria</taxon>
        <taxon>Archosauria</taxon>
        <taxon>Dinosauria</taxon>
        <taxon>Saurischia</taxon>
        <taxon>Theropoda</taxon>
        <taxon>Coelurosauria</taxon>
        <taxon>Aves</taxon>
        <taxon>Neognathae</taxon>
        <taxon>Neoaves</taxon>
        <taxon>Otidimorphae</taxon>
        <taxon>Cuculiformes</taxon>
        <taxon>Centropidae</taxon>
        <taxon>Centropus</taxon>
    </lineage>
</organism>
<sequence length="105" mass="11650">QGVRLPTLGCFDIVPTRIKVGHETVTVQRPVFYLARNLVATHYLTDDPNYLPGHKVLEPLKYCEVAKRVSVSRKKVENCILGTTSLLSFCLGKGKNIALVLRDVG</sequence>
<dbReference type="EMBL" id="VYZI01000352">
    <property type="protein sequence ID" value="NWR76518.1"/>
    <property type="molecule type" value="Genomic_DNA"/>
</dbReference>
<dbReference type="AlphaFoldDB" id="A0A7K5A145"/>
<evidence type="ECO:0000313" key="3">
    <source>
        <dbReference type="Proteomes" id="UP000517892"/>
    </source>
</evidence>
<proteinExistence type="predicted"/>
<dbReference type="OrthoDB" id="125906at2759"/>
<feature type="non-terminal residue" evidence="2">
    <location>
        <position position="105"/>
    </location>
</feature>
<keyword evidence="3" id="KW-1185">Reference proteome</keyword>
<feature type="domain" description="CCDC81 HU" evidence="1">
    <location>
        <begin position="57"/>
        <end position="105"/>
    </location>
</feature>
<dbReference type="InterPro" id="IPR040673">
    <property type="entry name" value="CCDC81_HU_dom_2"/>
</dbReference>
<evidence type="ECO:0000313" key="2">
    <source>
        <dbReference type="EMBL" id="NWR76518.1"/>
    </source>
</evidence>
<evidence type="ECO:0000259" key="1">
    <source>
        <dbReference type="Pfam" id="PF18289"/>
    </source>
</evidence>
<dbReference type="Proteomes" id="UP000517892">
    <property type="component" value="Unassembled WGS sequence"/>
</dbReference>
<dbReference type="InterPro" id="IPR026295">
    <property type="entry name" value="CCD81"/>
</dbReference>
<dbReference type="PANTHER" id="PTHR14362">
    <property type="entry name" value="COILED-COIL DOMAIN-CONTAINING PROTEIN 81"/>
    <property type="match status" value="1"/>
</dbReference>
<dbReference type="Pfam" id="PF18289">
    <property type="entry name" value="HU-CCDC81_euk_2"/>
    <property type="match status" value="1"/>
</dbReference>